<comment type="caution">
    <text evidence="1">The sequence shown here is derived from an EMBL/GenBank/DDBJ whole genome shotgun (WGS) entry which is preliminary data.</text>
</comment>
<dbReference type="HAMAP" id="MF_00386">
    <property type="entry name" value="UPF0161_YidD"/>
    <property type="match status" value="1"/>
</dbReference>
<dbReference type="Pfam" id="PF01809">
    <property type="entry name" value="YidD"/>
    <property type="match status" value="1"/>
</dbReference>
<proteinExistence type="inferred from homology"/>
<dbReference type="PANTHER" id="PTHR33383">
    <property type="entry name" value="MEMBRANE PROTEIN INSERTION EFFICIENCY FACTOR-RELATED"/>
    <property type="match status" value="1"/>
</dbReference>
<dbReference type="EMBL" id="JAMWBK010000012">
    <property type="protein sequence ID" value="KAJ8901141.1"/>
    <property type="molecule type" value="Genomic_DNA"/>
</dbReference>
<evidence type="ECO:0008006" key="3">
    <source>
        <dbReference type="Google" id="ProtNLM"/>
    </source>
</evidence>
<dbReference type="NCBIfam" id="TIGR00278">
    <property type="entry name" value="membrane protein insertion efficiency factor YidD"/>
    <property type="match status" value="1"/>
</dbReference>
<dbReference type="InterPro" id="IPR002696">
    <property type="entry name" value="Membr_insert_effic_factor_YidD"/>
</dbReference>
<dbReference type="Proteomes" id="UP001157974">
    <property type="component" value="Unassembled WGS sequence"/>
</dbReference>
<protein>
    <recommendedName>
        <fullName evidence="3">Membrane protein insertion efficiency factor</fullName>
    </recommendedName>
</protein>
<evidence type="ECO:0000313" key="2">
    <source>
        <dbReference type="Proteomes" id="UP001157974"/>
    </source>
</evidence>
<organism evidence="1 2">
    <name type="scientific">Rhodosorus marinus</name>
    <dbReference type="NCBI Taxonomy" id="101924"/>
    <lineage>
        <taxon>Eukaryota</taxon>
        <taxon>Rhodophyta</taxon>
        <taxon>Stylonematophyceae</taxon>
        <taxon>Stylonematales</taxon>
        <taxon>Stylonemataceae</taxon>
        <taxon>Rhodosorus</taxon>
    </lineage>
</organism>
<dbReference type="PANTHER" id="PTHR33383:SF1">
    <property type="entry name" value="MEMBRANE PROTEIN INSERTION EFFICIENCY FACTOR-RELATED"/>
    <property type="match status" value="1"/>
</dbReference>
<dbReference type="AlphaFoldDB" id="A0AAV8UI75"/>
<accession>A0AAV8UI75</accession>
<evidence type="ECO:0000313" key="1">
    <source>
        <dbReference type="EMBL" id="KAJ8901141.1"/>
    </source>
</evidence>
<gene>
    <name evidence="1" type="ORF">NDN08_005001</name>
</gene>
<keyword evidence="2" id="KW-1185">Reference proteome</keyword>
<sequence>MTSAVACTGIRRRRSVTSSSRSVLACTTCVRDLTVNPVVLLLAAKWVSDIMISAVKGYKENISPILPPACRFFPTCSQYAIEAIQTFGPQKGFVLTAWRLLRCNPLGGSGYDPPKWPPVPFRAGS</sequence>
<dbReference type="SMART" id="SM01234">
    <property type="entry name" value="Haemolytic"/>
    <property type="match status" value="1"/>
</dbReference>
<reference evidence="1 2" key="1">
    <citation type="journal article" date="2023" name="Nat. Commun.">
        <title>Origin of minicircular mitochondrial genomes in red algae.</title>
        <authorList>
            <person name="Lee Y."/>
            <person name="Cho C.H."/>
            <person name="Lee Y.M."/>
            <person name="Park S.I."/>
            <person name="Yang J.H."/>
            <person name="West J.A."/>
            <person name="Bhattacharya D."/>
            <person name="Yoon H.S."/>
        </authorList>
    </citation>
    <scope>NUCLEOTIDE SEQUENCE [LARGE SCALE GENOMIC DNA]</scope>
    <source>
        <strain evidence="1 2">CCMP1338</strain>
        <tissue evidence="1">Whole cell</tissue>
    </source>
</reference>
<name>A0AAV8UI75_9RHOD</name>